<keyword evidence="2" id="KW-0804">Transcription</keyword>
<protein>
    <submittedName>
        <fullName evidence="5">HTH domain protein</fullName>
    </submittedName>
</protein>
<dbReference type="Proteomes" id="UP000016649">
    <property type="component" value="Unassembled WGS sequence"/>
</dbReference>
<keyword evidence="1" id="KW-0805">Transcription regulation</keyword>
<evidence type="ECO:0000256" key="3">
    <source>
        <dbReference type="SAM" id="Phobius"/>
    </source>
</evidence>
<evidence type="ECO:0000256" key="1">
    <source>
        <dbReference type="ARBA" id="ARBA00023015"/>
    </source>
</evidence>
<dbReference type="PANTHER" id="PTHR30185">
    <property type="entry name" value="CRYPTIC BETA-GLUCOSIDE BGL OPERON ANTITERMINATOR"/>
    <property type="match status" value="1"/>
</dbReference>
<organism evidence="5 6">
    <name type="scientific">Treponema lecithinolyticum ATCC 700332</name>
    <dbReference type="NCBI Taxonomy" id="1321815"/>
    <lineage>
        <taxon>Bacteria</taxon>
        <taxon>Pseudomonadati</taxon>
        <taxon>Spirochaetota</taxon>
        <taxon>Spirochaetia</taxon>
        <taxon>Spirochaetales</taxon>
        <taxon>Treponemataceae</taxon>
        <taxon>Treponema</taxon>
    </lineage>
</organism>
<gene>
    <name evidence="5" type="ORF">HMPREF9193_00219</name>
</gene>
<reference evidence="5 6" key="1">
    <citation type="submission" date="2013-08" db="EMBL/GenBank/DDBJ databases">
        <authorList>
            <person name="Weinstock G."/>
            <person name="Sodergren E."/>
            <person name="Wylie T."/>
            <person name="Fulton L."/>
            <person name="Fulton R."/>
            <person name="Fronick C."/>
            <person name="O'Laughlin M."/>
            <person name="Godfrey J."/>
            <person name="Miner T."/>
            <person name="Herter B."/>
            <person name="Appelbaum E."/>
            <person name="Cordes M."/>
            <person name="Lek S."/>
            <person name="Wollam A."/>
            <person name="Pepin K.H."/>
            <person name="Palsikar V.B."/>
            <person name="Mitreva M."/>
            <person name="Wilson R.K."/>
        </authorList>
    </citation>
    <scope>NUCLEOTIDE SEQUENCE [LARGE SCALE GENOMIC DNA]</scope>
    <source>
        <strain evidence="5 6">ATCC 700332</strain>
    </source>
</reference>
<evidence type="ECO:0000313" key="5">
    <source>
        <dbReference type="EMBL" id="ERJ94248.1"/>
    </source>
</evidence>
<dbReference type="Gene3D" id="3.40.50.2300">
    <property type="match status" value="1"/>
</dbReference>
<dbReference type="PROSITE" id="PS51099">
    <property type="entry name" value="PTS_EIIB_TYPE_2"/>
    <property type="match status" value="1"/>
</dbReference>
<keyword evidence="3" id="KW-0812">Transmembrane</keyword>
<keyword evidence="3" id="KW-0472">Membrane</keyword>
<feature type="domain" description="PTS EIIB type-2" evidence="4">
    <location>
        <begin position="486"/>
        <end position="577"/>
    </location>
</feature>
<keyword evidence="6" id="KW-1185">Reference proteome</keyword>
<dbReference type="PANTHER" id="PTHR30185:SF18">
    <property type="entry name" value="TRANSCRIPTIONAL REGULATOR MTLR"/>
    <property type="match status" value="1"/>
</dbReference>
<dbReference type="InterPro" id="IPR050661">
    <property type="entry name" value="BglG_antiterminators"/>
</dbReference>
<accession>A0ABN0P1B0</accession>
<dbReference type="CDD" id="cd05568">
    <property type="entry name" value="PTS_IIB_bgl_like"/>
    <property type="match status" value="1"/>
</dbReference>
<proteinExistence type="predicted"/>
<dbReference type="InterPro" id="IPR007737">
    <property type="entry name" value="Mga_HTH"/>
</dbReference>
<name>A0ABN0P1B0_TRELE</name>
<evidence type="ECO:0000256" key="2">
    <source>
        <dbReference type="ARBA" id="ARBA00023163"/>
    </source>
</evidence>
<dbReference type="EMBL" id="AWVH01000005">
    <property type="protein sequence ID" value="ERJ94248.1"/>
    <property type="molecule type" value="Genomic_DNA"/>
</dbReference>
<evidence type="ECO:0000259" key="4">
    <source>
        <dbReference type="PROSITE" id="PS51099"/>
    </source>
</evidence>
<keyword evidence="3" id="KW-1133">Transmembrane helix</keyword>
<sequence length="582" mass="65709">MEATGRSRMLRKVAKTAVRTLFELTLSFLVSVNLVLLYKRQIQPHNVYMHIDDTRTAGIINVLLDANDYVSSVVIAEKTGISESTLFRLLPNAEKCVAPYDLSFSKRRGKGFMLIGGAKEKKRFIADFVRQNYTQEFSAEEKSFLVLLYLLNEKDSIKLASLGKRFKISQSSVSKILSDLEPSLAQSGCTLVRKRGVGTCIAGNEEAARYAALNTACLYVNFNEFMSLLYTHIYKSAAAQNKLKLYSFTCAVFDYLKETADIALIFDFVEKIEKLCAVSFSDMDFVLLFLCVCIMEIRCINHFFMPVQSELAAKNAKLKASVNEQSAIKKSALTGIQKACCELPFLQIEENFRKNETYFFLDVLQNTEALSARSANQKYCEQIADNFVSFVEASLNGHVEEYKKVVYIVYMQILQLIKKHRSLFAFEHAGGSFAENILNKNGSLRQFSTQAAEYLNARLHIKISENECAVLLSFIAPFFEYTVKKISAVLICASGVVISSILRERIGKLFPELDPIETVSVRKLTDRYVKEKKIDFVISFIETANVHVPVAYISANMDDADMLKIKRVIQTIQQSKKDVCNA</sequence>
<dbReference type="Pfam" id="PF05043">
    <property type="entry name" value="Mga"/>
    <property type="match status" value="2"/>
</dbReference>
<evidence type="ECO:0000313" key="6">
    <source>
        <dbReference type="Proteomes" id="UP000016649"/>
    </source>
</evidence>
<comment type="caution">
    <text evidence="5">The sequence shown here is derived from an EMBL/GenBank/DDBJ whole genome shotgun (WGS) entry which is preliminary data.</text>
</comment>
<feature type="transmembrane region" description="Helical" evidence="3">
    <location>
        <begin position="21"/>
        <end position="38"/>
    </location>
</feature>
<dbReference type="InterPro" id="IPR013011">
    <property type="entry name" value="PTS_EIIB_2"/>
</dbReference>